<organism evidence="2 3">
    <name type="scientific">Portunus trituberculatus</name>
    <name type="common">Swimming crab</name>
    <name type="synonym">Neptunus trituberculatus</name>
    <dbReference type="NCBI Taxonomy" id="210409"/>
    <lineage>
        <taxon>Eukaryota</taxon>
        <taxon>Metazoa</taxon>
        <taxon>Ecdysozoa</taxon>
        <taxon>Arthropoda</taxon>
        <taxon>Crustacea</taxon>
        <taxon>Multicrustacea</taxon>
        <taxon>Malacostraca</taxon>
        <taxon>Eumalacostraca</taxon>
        <taxon>Eucarida</taxon>
        <taxon>Decapoda</taxon>
        <taxon>Pleocyemata</taxon>
        <taxon>Brachyura</taxon>
        <taxon>Eubrachyura</taxon>
        <taxon>Portunoidea</taxon>
        <taxon>Portunidae</taxon>
        <taxon>Portuninae</taxon>
        <taxon>Portunus</taxon>
    </lineage>
</organism>
<feature type="compositionally biased region" description="Acidic residues" evidence="1">
    <location>
        <begin position="12"/>
        <end position="28"/>
    </location>
</feature>
<sequence>MEAGGLIRKDEYEEEVEEEEEEDEQELEYEQEDKEWPFLLLFSSCLASVVSVLFRGFDSRLSKASGRHTKGKIRTQFL</sequence>
<dbReference type="Proteomes" id="UP000324222">
    <property type="component" value="Unassembled WGS sequence"/>
</dbReference>
<keyword evidence="3" id="KW-1185">Reference proteome</keyword>
<feature type="region of interest" description="Disordered" evidence="1">
    <location>
        <begin position="1"/>
        <end position="28"/>
    </location>
</feature>
<comment type="caution">
    <text evidence="2">The sequence shown here is derived from an EMBL/GenBank/DDBJ whole genome shotgun (WGS) entry which is preliminary data.</text>
</comment>
<name>A0A5B7CI60_PORTR</name>
<accession>A0A5B7CI60</accession>
<protein>
    <submittedName>
        <fullName evidence="2">Uncharacterized protein</fullName>
    </submittedName>
</protein>
<dbReference type="AlphaFoldDB" id="A0A5B7CI60"/>
<proteinExistence type="predicted"/>
<evidence type="ECO:0000256" key="1">
    <source>
        <dbReference type="SAM" id="MobiDB-lite"/>
    </source>
</evidence>
<evidence type="ECO:0000313" key="3">
    <source>
        <dbReference type="Proteomes" id="UP000324222"/>
    </source>
</evidence>
<evidence type="ECO:0000313" key="2">
    <source>
        <dbReference type="EMBL" id="MPC09169.1"/>
    </source>
</evidence>
<dbReference type="EMBL" id="VSRR010000058">
    <property type="protein sequence ID" value="MPC09169.1"/>
    <property type="molecule type" value="Genomic_DNA"/>
</dbReference>
<reference evidence="2 3" key="1">
    <citation type="submission" date="2019-05" db="EMBL/GenBank/DDBJ databases">
        <title>Another draft genome of Portunus trituberculatus and its Hox gene families provides insights of decapod evolution.</title>
        <authorList>
            <person name="Jeong J.-H."/>
            <person name="Song I."/>
            <person name="Kim S."/>
            <person name="Choi T."/>
            <person name="Kim D."/>
            <person name="Ryu S."/>
            <person name="Kim W."/>
        </authorList>
    </citation>
    <scope>NUCLEOTIDE SEQUENCE [LARGE SCALE GENOMIC DNA]</scope>
    <source>
        <tissue evidence="2">Muscle</tissue>
    </source>
</reference>
<gene>
    <name evidence="2" type="ORF">E2C01_001773</name>
</gene>